<dbReference type="Pfam" id="PF08557">
    <property type="entry name" value="Lipid_DES"/>
    <property type="match status" value="1"/>
</dbReference>
<feature type="region of interest" description="Disordered" evidence="1">
    <location>
        <begin position="414"/>
        <end position="458"/>
    </location>
</feature>
<dbReference type="AlphaFoldDB" id="A0A507FBU4"/>
<accession>A0A507FBU4</accession>
<keyword evidence="5" id="KW-1185">Reference proteome</keyword>
<dbReference type="SMART" id="SM01269">
    <property type="entry name" value="Lipid_DES"/>
    <property type="match status" value="1"/>
</dbReference>
<reference evidence="4 5" key="1">
    <citation type="journal article" date="2019" name="Sci. Rep.">
        <title>Comparative genomics of chytrid fungi reveal insights into the obligate biotrophic and pathogenic lifestyle of Synchytrium endobioticum.</title>
        <authorList>
            <person name="van de Vossenberg B.T.L.H."/>
            <person name="Warris S."/>
            <person name="Nguyen H.D.T."/>
            <person name="van Gent-Pelzer M.P.E."/>
            <person name="Joly D.L."/>
            <person name="van de Geest H.C."/>
            <person name="Bonants P.J.M."/>
            <person name="Smith D.S."/>
            <person name="Levesque C.A."/>
            <person name="van der Lee T.A.J."/>
        </authorList>
    </citation>
    <scope>NUCLEOTIDE SEQUENCE [LARGE SCALE GENOMIC DNA]</scope>
    <source>
        <strain evidence="4 5">CBS 675.73</strain>
    </source>
</reference>
<gene>
    <name evidence="4" type="ORF">CcCBS67573_g04966</name>
</gene>
<feature type="compositionally biased region" description="Basic and acidic residues" evidence="1">
    <location>
        <begin position="16"/>
        <end position="44"/>
    </location>
</feature>
<feature type="transmembrane region" description="Helical" evidence="2">
    <location>
        <begin position="218"/>
        <end position="239"/>
    </location>
</feature>
<dbReference type="InterPro" id="IPR013866">
    <property type="entry name" value="Sphingolipid_d4-desaturase_N"/>
</dbReference>
<keyword evidence="2" id="KW-0472">Membrane</keyword>
<feature type="compositionally biased region" description="Low complexity" evidence="1">
    <location>
        <begin position="422"/>
        <end position="432"/>
    </location>
</feature>
<dbReference type="STRING" id="246404.A0A507FBU4"/>
<dbReference type="Proteomes" id="UP000320333">
    <property type="component" value="Unassembled WGS sequence"/>
</dbReference>
<evidence type="ECO:0000313" key="4">
    <source>
        <dbReference type="EMBL" id="TPX73753.1"/>
    </source>
</evidence>
<feature type="compositionally biased region" description="Polar residues" evidence="1">
    <location>
        <begin position="1"/>
        <end position="15"/>
    </location>
</feature>
<dbReference type="GO" id="GO:0046513">
    <property type="term" value="P:ceramide biosynthetic process"/>
    <property type="evidence" value="ECO:0007669"/>
    <property type="project" value="TreeGrafter"/>
</dbReference>
<feature type="compositionally biased region" description="Polar residues" evidence="1">
    <location>
        <begin position="439"/>
        <end position="458"/>
    </location>
</feature>
<feature type="transmembrane region" description="Helical" evidence="2">
    <location>
        <begin position="245"/>
        <end position="267"/>
    </location>
</feature>
<dbReference type="Pfam" id="PF00487">
    <property type="entry name" value="FA_desaturase"/>
    <property type="match status" value="1"/>
</dbReference>
<comment type="caution">
    <text evidence="4">The sequence shown here is derived from an EMBL/GenBank/DDBJ whole genome shotgun (WGS) entry which is preliminary data.</text>
</comment>
<feature type="transmembrane region" description="Helical" evidence="2">
    <location>
        <begin position="127"/>
        <end position="145"/>
    </location>
</feature>
<dbReference type="GO" id="GO:0016020">
    <property type="term" value="C:membrane"/>
    <property type="evidence" value="ECO:0007669"/>
    <property type="project" value="GOC"/>
</dbReference>
<proteinExistence type="predicted"/>
<dbReference type="InterPro" id="IPR005804">
    <property type="entry name" value="FA_desaturase_dom"/>
</dbReference>
<organism evidence="4 5">
    <name type="scientific">Chytriomyces confervae</name>
    <dbReference type="NCBI Taxonomy" id="246404"/>
    <lineage>
        <taxon>Eukaryota</taxon>
        <taxon>Fungi</taxon>
        <taxon>Fungi incertae sedis</taxon>
        <taxon>Chytridiomycota</taxon>
        <taxon>Chytridiomycota incertae sedis</taxon>
        <taxon>Chytridiomycetes</taxon>
        <taxon>Chytridiales</taxon>
        <taxon>Chytriomycetaceae</taxon>
        <taxon>Chytriomyces</taxon>
    </lineage>
</organism>
<sequence length="458" mass="51715">MSPLRNRNIQLSSSGTKEDPQLVRDDDSLSKRRSDFHWSGQDEPHAARRKEMLAKYPQIRSLMRHEPITKYYVLALVAIQFTAAFLLRNSWNTWQFWVTAYVVGGTCSSALVLGIHEVTHFLAFKQFLPNKILACIGNLPIVFPFCVEFKKYHMDHHRFQGVDGIDGDVPTLVEAYLFNSFAGKLFFCITQILFYALRPTFSVKPVTYKMPKTFGEFIVSWHAMNFAIQLPVMALMYLNFGWTPILYFLFSVFFGGSIHPMAGHFIAEHYVMTPGYETYSYYGALNALAFNVGYHNEHHDFPNVPWTLLPELRKIAPEFYESLPQTESWFMTIFKFIGTPGLGPYSRVKRMPAVADGGKFVGSNGKDAGVAPAVENDVGSVSNEADKLTLKLNFKMSEVVVVLKRGVQVAKSRPKKHRTFASSSCGVPSSSSDCDTRTPLPSNYSNYSEPDISSSNEC</sequence>
<evidence type="ECO:0000259" key="3">
    <source>
        <dbReference type="SMART" id="SM01269"/>
    </source>
</evidence>
<dbReference type="PANTHER" id="PTHR12879">
    <property type="entry name" value="SPHINGOLIPID DELTA 4 DESATURASE/C-4 HYDROXYLASE PROTEIN DES2"/>
    <property type="match status" value="1"/>
</dbReference>
<feature type="transmembrane region" description="Helical" evidence="2">
    <location>
        <begin position="176"/>
        <end position="197"/>
    </location>
</feature>
<dbReference type="GO" id="GO:0042284">
    <property type="term" value="F:sphingolipid delta-4 desaturase activity"/>
    <property type="evidence" value="ECO:0007669"/>
    <property type="project" value="TreeGrafter"/>
</dbReference>
<dbReference type="OrthoDB" id="200948at2759"/>
<dbReference type="PANTHER" id="PTHR12879:SF8">
    <property type="entry name" value="SPHINGOLIPID DELTA(4)-DESATURASE DES1"/>
    <property type="match status" value="1"/>
</dbReference>
<feature type="transmembrane region" description="Helical" evidence="2">
    <location>
        <begin position="71"/>
        <end position="88"/>
    </location>
</feature>
<keyword evidence="2" id="KW-0812">Transmembrane</keyword>
<name>A0A507FBU4_9FUNG</name>
<keyword evidence="2" id="KW-1133">Transmembrane helix</keyword>
<evidence type="ECO:0000256" key="1">
    <source>
        <dbReference type="SAM" id="MobiDB-lite"/>
    </source>
</evidence>
<feature type="region of interest" description="Disordered" evidence="1">
    <location>
        <begin position="1"/>
        <end position="44"/>
    </location>
</feature>
<feature type="transmembrane region" description="Helical" evidence="2">
    <location>
        <begin position="94"/>
        <end position="115"/>
    </location>
</feature>
<evidence type="ECO:0000313" key="5">
    <source>
        <dbReference type="Proteomes" id="UP000320333"/>
    </source>
</evidence>
<feature type="domain" description="Sphingolipid delta4-desaturase N-terminal" evidence="3">
    <location>
        <begin position="31"/>
        <end position="69"/>
    </location>
</feature>
<dbReference type="EMBL" id="QEAP01000166">
    <property type="protein sequence ID" value="TPX73753.1"/>
    <property type="molecule type" value="Genomic_DNA"/>
</dbReference>
<protein>
    <recommendedName>
        <fullName evidence="3">Sphingolipid delta4-desaturase N-terminal domain-containing protein</fullName>
    </recommendedName>
</protein>
<evidence type="ECO:0000256" key="2">
    <source>
        <dbReference type="SAM" id="Phobius"/>
    </source>
</evidence>